<keyword evidence="1" id="KW-0812">Transmembrane</keyword>
<evidence type="ECO:0000313" key="2">
    <source>
        <dbReference type="EMBL" id="HBV00006.1"/>
    </source>
</evidence>
<keyword evidence="1" id="KW-0472">Membrane</keyword>
<dbReference type="GO" id="GO:0005886">
    <property type="term" value="C:plasma membrane"/>
    <property type="evidence" value="ECO:0007669"/>
    <property type="project" value="TreeGrafter"/>
</dbReference>
<dbReference type="EMBL" id="DOOG01000157">
    <property type="protein sequence ID" value="HBV00006.1"/>
    <property type="molecule type" value="Genomic_DNA"/>
</dbReference>
<dbReference type="Proteomes" id="UP000264753">
    <property type="component" value="Unassembled WGS sequence"/>
</dbReference>
<protein>
    <submittedName>
        <fullName evidence="2">MFS transporter</fullName>
    </submittedName>
</protein>
<evidence type="ECO:0000256" key="1">
    <source>
        <dbReference type="SAM" id="Phobius"/>
    </source>
</evidence>
<dbReference type="SUPFAM" id="SSF103473">
    <property type="entry name" value="MFS general substrate transporter"/>
    <property type="match status" value="1"/>
</dbReference>
<dbReference type="PANTHER" id="PTHR43129">
    <property type="entry name" value="FOSMIDOMYCIN RESISTANCE PROTEIN"/>
    <property type="match status" value="1"/>
</dbReference>
<accession>A0A358HXV1</accession>
<proteinExistence type="predicted"/>
<dbReference type="PANTHER" id="PTHR43129:SF1">
    <property type="entry name" value="FOSMIDOMYCIN RESISTANCE PROTEIN"/>
    <property type="match status" value="1"/>
</dbReference>
<keyword evidence="1" id="KW-1133">Transmembrane helix</keyword>
<name>A0A358HXV1_9PROT</name>
<dbReference type="AlphaFoldDB" id="A0A358HXV1"/>
<organism evidence="2 3">
    <name type="scientific">Thalassospira lucentensis</name>
    <dbReference type="NCBI Taxonomy" id="168935"/>
    <lineage>
        <taxon>Bacteria</taxon>
        <taxon>Pseudomonadati</taxon>
        <taxon>Pseudomonadota</taxon>
        <taxon>Alphaproteobacteria</taxon>
        <taxon>Rhodospirillales</taxon>
        <taxon>Thalassospiraceae</taxon>
        <taxon>Thalassospira</taxon>
    </lineage>
</organism>
<dbReference type="InterPro" id="IPR036259">
    <property type="entry name" value="MFS_trans_sf"/>
</dbReference>
<feature type="non-terminal residue" evidence="2">
    <location>
        <position position="1"/>
    </location>
</feature>
<feature type="transmembrane region" description="Helical" evidence="1">
    <location>
        <begin position="43"/>
        <end position="61"/>
    </location>
</feature>
<gene>
    <name evidence="2" type="ORF">DEF21_19180</name>
</gene>
<comment type="caution">
    <text evidence="2">The sequence shown here is derived from an EMBL/GenBank/DDBJ whole genome shotgun (WGS) entry which is preliminary data.</text>
</comment>
<evidence type="ECO:0000313" key="3">
    <source>
        <dbReference type="Proteomes" id="UP000264753"/>
    </source>
</evidence>
<reference evidence="2 3" key="1">
    <citation type="journal article" date="2018" name="Nat. Biotechnol.">
        <title>A standardized bacterial taxonomy based on genome phylogeny substantially revises the tree of life.</title>
        <authorList>
            <person name="Parks D.H."/>
            <person name="Chuvochina M."/>
            <person name="Waite D.W."/>
            <person name="Rinke C."/>
            <person name="Skarshewski A."/>
            <person name="Chaumeil P.A."/>
            <person name="Hugenholtz P."/>
        </authorList>
    </citation>
    <scope>NUCLEOTIDE SEQUENCE [LARGE SCALE GENOMIC DNA]</scope>
    <source>
        <strain evidence="2">UBA8707</strain>
    </source>
</reference>
<sequence>YAQELVPGRIGMISGLFFGLAFGLGGIGAAILGVMADAVGLELVYQVCAFLPAIGFLAVFLPDIEHGYKA</sequence>
<feature type="transmembrane region" description="Helical" evidence="1">
    <location>
        <begin position="12"/>
        <end position="31"/>
    </location>
</feature>